<evidence type="ECO:0000256" key="1">
    <source>
        <dbReference type="SAM" id="Coils"/>
    </source>
</evidence>
<keyword evidence="2" id="KW-1133">Transmembrane helix</keyword>
<keyword evidence="2" id="KW-0812">Transmembrane</keyword>
<protein>
    <submittedName>
        <fullName evidence="3">Uncharacterized protein</fullName>
    </submittedName>
</protein>
<name>A0A371IMN2_9FIRM</name>
<proteinExistence type="predicted"/>
<dbReference type="RefSeq" id="WP_068911375.1">
    <property type="nucleotide sequence ID" value="NZ_MBEW02000005.1"/>
</dbReference>
<dbReference type="STRING" id="1871336.BBG48_00170"/>
<gene>
    <name evidence="3" type="ORF">BBG48_003765</name>
</gene>
<feature type="transmembrane region" description="Helical" evidence="2">
    <location>
        <begin position="7"/>
        <end position="28"/>
    </location>
</feature>
<evidence type="ECO:0000256" key="2">
    <source>
        <dbReference type="SAM" id="Phobius"/>
    </source>
</evidence>
<sequence length="205" mass="23098">MENKSKINFIIGIILGINISILGLLFYFSTSKSMAVSEDARGQIQALSVENTALKAQLEKLAKQEETKAKEDETIKANQTISLEISKDMSYNEIADLLVDNNVYPYKNDLIMIFELLNFDRYNVSIVLQKYGIINNSKELNAALKSIESRSSAVSEALYASKLIQDKKSFMKLIYLGNLNTKIKFGQKQFKTGSSLREVCDVLMQ</sequence>
<keyword evidence="1" id="KW-0175">Coiled coil</keyword>
<dbReference type="AlphaFoldDB" id="A0A371IMN2"/>
<evidence type="ECO:0000313" key="3">
    <source>
        <dbReference type="EMBL" id="RDY21710.1"/>
    </source>
</evidence>
<keyword evidence="4" id="KW-1185">Reference proteome</keyword>
<feature type="coiled-coil region" evidence="1">
    <location>
        <begin position="44"/>
        <end position="75"/>
    </location>
</feature>
<dbReference type="EMBL" id="MBEW02000005">
    <property type="protein sequence ID" value="RDY21710.1"/>
    <property type="molecule type" value="Genomic_DNA"/>
</dbReference>
<accession>A0A371IMN2</accession>
<comment type="caution">
    <text evidence="3">The sequence shown here is derived from an EMBL/GenBank/DDBJ whole genome shotgun (WGS) entry which is preliminary data.</text>
</comment>
<evidence type="ECO:0000313" key="4">
    <source>
        <dbReference type="Proteomes" id="UP000093352"/>
    </source>
</evidence>
<dbReference type="Gene3D" id="3.30.1490.480">
    <property type="entry name" value="Endolytic murein transglycosylase"/>
    <property type="match status" value="1"/>
</dbReference>
<keyword evidence="2" id="KW-0472">Membrane</keyword>
<organism evidence="3 4">
    <name type="scientific">Criibacterium bergeronii</name>
    <dbReference type="NCBI Taxonomy" id="1871336"/>
    <lineage>
        <taxon>Bacteria</taxon>
        <taxon>Bacillati</taxon>
        <taxon>Bacillota</taxon>
        <taxon>Clostridia</taxon>
        <taxon>Peptostreptococcales</taxon>
        <taxon>Filifactoraceae</taxon>
        <taxon>Criibacterium</taxon>
    </lineage>
</organism>
<dbReference type="Proteomes" id="UP000093352">
    <property type="component" value="Unassembled WGS sequence"/>
</dbReference>
<reference evidence="3 4" key="1">
    <citation type="journal article" date="2016" name="Genome Announc.">
        <title>Draft Genome Sequence of Criibacterium bergeronii gen. nov., sp. nov., Strain CCRI-22567T, Isolated from a Vaginal Sample from a Woman with Bacterial Vaginosis.</title>
        <authorList>
            <person name="Maheux A.F."/>
            <person name="Berube E."/>
            <person name="Boudreau D.K."/>
            <person name="Raymond F."/>
            <person name="Corbeil J."/>
            <person name="Roy P.H."/>
            <person name="Boissinot M."/>
            <person name="Omar R.F."/>
        </authorList>
    </citation>
    <scope>NUCLEOTIDE SEQUENCE [LARGE SCALE GENOMIC DNA]</scope>
    <source>
        <strain evidence="3 4">CCRI-22567</strain>
    </source>
</reference>